<dbReference type="Pfam" id="PF13639">
    <property type="entry name" value="zf-RING_2"/>
    <property type="match status" value="1"/>
</dbReference>
<accession>A0A9P6RWH9</accession>
<dbReference type="GO" id="GO:0008270">
    <property type="term" value="F:zinc ion binding"/>
    <property type="evidence" value="ECO:0007669"/>
    <property type="project" value="UniProtKB-KW"/>
</dbReference>
<feature type="region of interest" description="Disordered" evidence="5">
    <location>
        <begin position="776"/>
        <end position="831"/>
    </location>
</feature>
<dbReference type="InterPro" id="IPR053238">
    <property type="entry name" value="RING-H2_zinc_finger"/>
</dbReference>
<feature type="compositionally biased region" description="Basic and acidic residues" evidence="5">
    <location>
        <begin position="554"/>
        <end position="568"/>
    </location>
</feature>
<dbReference type="PANTHER" id="PTHR14155:SF627">
    <property type="entry name" value="OS06G0192800 PROTEIN"/>
    <property type="match status" value="1"/>
</dbReference>
<dbReference type="PANTHER" id="PTHR14155">
    <property type="entry name" value="RING FINGER DOMAIN-CONTAINING"/>
    <property type="match status" value="1"/>
</dbReference>
<dbReference type="AlphaFoldDB" id="A0A9P6RWH9"/>
<evidence type="ECO:0000313" key="8">
    <source>
        <dbReference type="Proteomes" id="UP000738325"/>
    </source>
</evidence>
<evidence type="ECO:0000313" key="7">
    <source>
        <dbReference type="EMBL" id="KAG0327783.1"/>
    </source>
</evidence>
<proteinExistence type="predicted"/>
<keyword evidence="1" id="KW-0479">Metal-binding</keyword>
<evidence type="ECO:0000259" key="6">
    <source>
        <dbReference type="PROSITE" id="PS50089"/>
    </source>
</evidence>
<dbReference type="PROSITE" id="PS50089">
    <property type="entry name" value="ZF_RING_2"/>
    <property type="match status" value="1"/>
</dbReference>
<dbReference type="Proteomes" id="UP000738325">
    <property type="component" value="Unassembled WGS sequence"/>
</dbReference>
<dbReference type="CDD" id="cd16461">
    <property type="entry name" value="RING-H2_EL5-like"/>
    <property type="match status" value="1"/>
</dbReference>
<feature type="compositionally biased region" description="Low complexity" evidence="5">
    <location>
        <begin position="181"/>
        <end position="198"/>
    </location>
</feature>
<feature type="region of interest" description="Disordered" evidence="5">
    <location>
        <begin position="1"/>
        <end position="115"/>
    </location>
</feature>
<feature type="compositionally biased region" description="Basic and acidic residues" evidence="5">
    <location>
        <begin position="246"/>
        <end position="258"/>
    </location>
</feature>
<keyword evidence="8" id="KW-1185">Reference proteome</keyword>
<feature type="compositionally biased region" description="Low complexity" evidence="5">
    <location>
        <begin position="846"/>
        <end position="859"/>
    </location>
</feature>
<evidence type="ECO:0000256" key="5">
    <source>
        <dbReference type="SAM" id="MobiDB-lite"/>
    </source>
</evidence>
<dbReference type="EMBL" id="JAAAIP010000048">
    <property type="protein sequence ID" value="KAG0327783.1"/>
    <property type="molecule type" value="Genomic_DNA"/>
</dbReference>
<feature type="compositionally biased region" description="Low complexity" evidence="5">
    <location>
        <begin position="17"/>
        <end position="55"/>
    </location>
</feature>
<feature type="region of interest" description="Disordered" evidence="5">
    <location>
        <begin position="221"/>
        <end position="418"/>
    </location>
</feature>
<feature type="compositionally biased region" description="Polar residues" evidence="5">
    <location>
        <begin position="409"/>
        <end position="418"/>
    </location>
</feature>
<feature type="compositionally biased region" description="Low complexity" evidence="5">
    <location>
        <begin position="803"/>
        <end position="823"/>
    </location>
</feature>
<feature type="compositionally biased region" description="Polar residues" evidence="5">
    <location>
        <begin position="492"/>
        <end position="506"/>
    </location>
</feature>
<feature type="region of interest" description="Disordered" evidence="5">
    <location>
        <begin position="846"/>
        <end position="872"/>
    </location>
</feature>
<feature type="compositionally biased region" description="Polar residues" evidence="5">
    <location>
        <begin position="340"/>
        <end position="358"/>
    </location>
</feature>
<evidence type="ECO:0000256" key="4">
    <source>
        <dbReference type="PROSITE-ProRule" id="PRU00175"/>
    </source>
</evidence>
<dbReference type="OrthoDB" id="8062037at2759"/>
<gene>
    <name evidence="7" type="ORF">BGZ99_006890</name>
</gene>
<protein>
    <recommendedName>
        <fullName evidence="6">RING-type domain-containing protein</fullName>
    </recommendedName>
</protein>
<evidence type="ECO:0000256" key="3">
    <source>
        <dbReference type="ARBA" id="ARBA00022833"/>
    </source>
</evidence>
<feature type="region of interest" description="Disordered" evidence="5">
    <location>
        <begin position="615"/>
        <end position="732"/>
    </location>
</feature>
<feature type="compositionally biased region" description="Basic and acidic residues" evidence="5">
    <location>
        <begin position="81"/>
        <end position="95"/>
    </location>
</feature>
<sequence>MGQSNSTPRKNGRRPRSASQGQAQQQHLAHSASIPSRTIAMSRARAASSTQATSTHDPPPTSALLHPPLHSPHPQPQQRPHQQDSTRSPVHDPTHLQHQHQQHQTSPRPLDTLTSPVLAPAPAQALALELAPASAPAPALEPVSAPTSAPVLEMAPALASAPVLVSTLTQTPISHTPPSLPSVASGSAAPAPSRVVHSTTRRRRLLAAFYPLLSRRNSNISTINANNNNNNNNNNNSTNNTNINHIDSRSHDNSDNDSSHNNISSSGIAGTHISSGRTSNDANSNGVRHQNNGGNARSSTRSHSGVASDRNRPRSAIPDPHTASSHPRNRQQDRPRPPSARSQTLPSHSSYTSPNSRTPRGVSRVQRRYDEQSIRSFRSSSSQSSSLLAMPSSSSTTGQAGAPLHQHVRQQAPQSQGQFSSEHLFPEFMDIDDDQSLSAFSPPSDPLHSSGATHDLYADHFMSAQLAGMGSRFANGFSVGQGIRSDAGLFVTRSNPRGGTSISSSLLPIRPDSEDEDNDSLAANDVHSQYRTSLYEHTLDFGASNDINHLHGQSRFDGEHNHNEDLARTQDGPAPQRTGAGDRRPRASRPSRYPPPEIIADLIQLQIVQGLAETQGQPTPLPTTLAQPPIPATDITDAPLSPIISAPSGLPETNNSNIGTEDLAGGSANNTDTETSSTHRRRLRSPSLRGLLGFQPSSSVASREPFRGTGIDRGFTPVHRDQRVPEETSDQQRIVESQLPFLTRLLTDIGRGIRGQQQQQQHGAIPSRASLHITSTMDASSAMSSDVDSNSSAVPTTPSMLDSASPNTLPSAPSPPSLAGTPSDETPAVPRRRTMIRFIQIGSSTGLATLSGSRPRSGSLGSGQGSPLGERNENLTHVGREELAEAILMFLSNTSRPRMAANRREHGRVGHHLSSLLAGAGGEGEDGGLSYDDLWMLSNMIGPARPITTTQEAIDNEGFVVGQFESASRGMRGFEMLGDGSKCLVCMSEYEEGEEMRALRCKHVFHQECIDKWLTTGANKCPVCRAAAVGPSDSGAAPTPLAGAE</sequence>
<reference evidence="7" key="1">
    <citation type="journal article" date="2020" name="Fungal Divers.">
        <title>Resolving the Mortierellaceae phylogeny through synthesis of multi-gene phylogenetics and phylogenomics.</title>
        <authorList>
            <person name="Vandepol N."/>
            <person name="Liber J."/>
            <person name="Desiro A."/>
            <person name="Na H."/>
            <person name="Kennedy M."/>
            <person name="Barry K."/>
            <person name="Grigoriev I.V."/>
            <person name="Miller A.N."/>
            <person name="O'Donnell K."/>
            <person name="Stajich J.E."/>
            <person name="Bonito G."/>
        </authorList>
    </citation>
    <scope>NUCLEOTIDE SEQUENCE</scope>
    <source>
        <strain evidence="7">REB-010B</strain>
    </source>
</reference>
<organism evidence="7 8">
    <name type="scientific">Dissophora globulifera</name>
    <dbReference type="NCBI Taxonomy" id="979702"/>
    <lineage>
        <taxon>Eukaryota</taxon>
        <taxon>Fungi</taxon>
        <taxon>Fungi incertae sedis</taxon>
        <taxon>Mucoromycota</taxon>
        <taxon>Mortierellomycotina</taxon>
        <taxon>Mortierellomycetes</taxon>
        <taxon>Mortierellales</taxon>
        <taxon>Mortierellaceae</taxon>
        <taxon>Dissophora</taxon>
    </lineage>
</organism>
<feature type="compositionally biased region" description="Low complexity" evidence="5">
    <location>
        <begin position="374"/>
        <end position="395"/>
    </location>
</feature>
<evidence type="ECO:0000256" key="1">
    <source>
        <dbReference type="ARBA" id="ARBA00022723"/>
    </source>
</evidence>
<feature type="compositionally biased region" description="Low complexity" evidence="5">
    <location>
        <begin position="776"/>
        <end position="794"/>
    </location>
</feature>
<keyword evidence="2 4" id="KW-0863">Zinc-finger</keyword>
<dbReference type="Gene3D" id="3.30.40.10">
    <property type="entry name" value="Zinc/RING finger domain, C3HC4 (zinc finger)"/>
    <property type="match status" value="1"/>
</dbReference>
<evidence type="ECO:0000256" key="2">
    <source>
        <dbReference type="ARBA" id="ARBA00022771"/>
    </source>
</evidence>
<feature type="region of interest" description="Disordered" evidence="5">
    <location>
        <begin position="550"/>
        <end position="595"/>
    </location>
</feature>
<name>A0A9P6RWH9_9FUNG</name>
<dbReference type="SUPFAM" id="SSF57850">
    <property type="entry name" value="RING/U-box"/>
    <property type="match status" value="1"/>
</dbReference>
<dbReference type="InterPro" id="IPR013083">
    <property type="entry name" value="Znf_RING/FYVE/PHD"/>
</dbReference>
<dbReference type="SMART" id="SM00184">
    <property type="entry name" value="RING"/>
    <property type="match status" value="1"/>
</dbReference>
<feature type="compositionally biased region" description="Polar residues" evidence="5">
    <location>
        <begin position="272"/>
        <end position="305"/>
    </location>
</feature>
<comment type="caution">
    <text evidence="7">The sequence shown here is derived from an EMBL/GenBank/DDBJ whole genome shotgun (WGS) entry which is preliminary data.</text>
</comment>
<keyword evidence="3" id="KW-0862">Zinc</keyword>
<feature type="compositionally biased region" description="Low complexity" evidence="5">
    <location>
        <begin position="221"/>
        <end position="245"/>
    </location>
</feature>
<feature type="region of interest" description="Disordered" evidence="5">
    <location>
        <begin position="173"/>
        <end position="199"/>
    </location>
</feature>
<dbReference type="InterPro" id="IPR001841">
    <property type="entry name" value="Znf_RING"/>
</dbReference>
<feature type="region of interest" description="Disordered" evidence="5">
    <location>
        <begin position="492"/>
        <end position="520"/>
    </location>
</feature>
<feature type="domain" description="RING-type" evidence="6">
    <location>
        <begin position="983"/>
        <end position="1025"/>
    </location>
</feature>